<protein>
    <submittedName>
        <fullName evidence="1">Uncharacterized protein</fullName>
    </submittedName>
</protein>
<sequence>MEWVVADNNALSMGSLFGAEGAKHFEGAGSLVQKMAQSGATPEEINAALTHYLKGQVPEGQDPAKGLIIAWGNFFGVPLDVVLSNEQMTPQKAAEIVAGGIPTSEAKLIQFAAAKAYLSLSKYQSIEAVDRKNSSTIDNLMKEKAQTAKIGEIALGADKNISHTNVNSKASLGAVDVLRGITEQHDDGV</sequence>
<dbReference type="AlphaFoldDB" id="A0A329WU13"/>
<comment type="caution">
    <text evidence="1">The sequence shown here is derived from an EMBL/GenBank/DDBJ whole genome shotgun (WGS) entry which is preliminary data.</text>
</comment>
<organism evidence="1 2">
    <name type="scientific">Photorhabdus bodei</name>
    <dbReference type="NCBI Taxonomy" id="2029681"/>
    <lineage>
        <taxon>Bacteria</taxon>
        <taxon>Pseudomonadati</taxon>
        <taxon>Pseudomonadota</taxon>
        <taxon>Gammaproteobacteria</taxon>
        <taxon>Enterobacterales</taxon>
        <taxon>Morganellaceae</taxon>
        <taxon>Photorhabdus</taxon>
    </lineage>
</organism>
<evidence type="ECO:0000313" key="1">
    <source>
        <dbReference type="EMBL" id="RAX06732.1"/>
    </source>
</evidence>
<dbReference type="Proteomes" id="UP000250919">
    <property type="component" value="Unassembled WGS sequence"/>
</dbReference>
<proteinExistence type="predicted"/>
<evidence type="ECO:0000313" key="2">
    <source>
        <dbReference type="Proteomes" id="UP000250919"/>
    </source>
</evidence>
<reference evidence="1 2" key="1">
    <citation type="journal article" date="2018" name="Int. J. Syst. Evol. Microbiol.">
        <title>Whole-genome-based revisit of Photorhabdus phylogeny: proposal for the elevation of most Photorhabdus subspecies to the species level and description of one novel species Photorhabdus bodei sp. nov., and one novel subspecies Photorhabdus laumondii subsp. clarkei subsp. nov.</title>
        <authorList>
            <person name="Machado R.A.R."/>
            <person name="Wuthrich D."/>
            <person name="Kuhnert P."/>
            <person name="Arce C.C.M."/>
            <person name="Thonen L."/>
            <person name="Ruiz C."/>
            <person name="Zhang X."/>
            <person name="Robert C.A.M."/>
            <person name="Karimi J."/>
            <person name="Kamali S."/>
            <person name="Ma J."/>
            <person name="Bruggmann R."/>
            <person name="Erb M."/>
        </authorList>
    </citation>
    <scope>NUCLEOTIDE SEQUENCE [LARGE SCALE GENOMIC DNA]</scope>
    <source>
        <strain evidence="1 2">LJ24-63</strain>
    </source>
</reference>
<gene>
    <name evidence="1" type="ORF">CKY02_22275</name>
</gene>
<name>A0A329WU13_9GAMM</name>
<dbReference type="RefSeq" id="WP_112896956.1">
    <property type="nucleotide sequence ID" value="NZ_CAWNYH010000095.1"/>
</dbReference>
<accession>A0A329WU13</accession>
<dbReference type="EMBL" id="NSCM01000095">
    <property type="protein sequence ID" value="RAX06732.1"/>
    <property type="molecule type" value="Genomic_DNA"/>
</dbReference>
<dbReference type="GeneID" id="88808495"/>